<evidence type="ECO:0000313" key="3">
    <source>
        <dbReference type="Proteomes" id="UP000306509"/>
    </source>
</evidence>
<dbReference type="CDD" id="cd04301">
    <property type="entry name" value="NAT_SF"/>
    <property type="match status" value="1"/>
</dbReference>
<dbReference type="InterPro" id="IPR053144">
    <property type="entry name" value="Acetyltransferase_Butenolide"/>
</dbReference>
<dbReference type="STRING" id="180332.GCA_000797495_05246"/>
<dbReference type="PANTHER" id="PTHR43233">
    <property type="entry name" value="FAMILY N-ACETYLTRANSFERASE, PUTATIVE (AFU_ORTHOLOGUE AFUA_6G03350)-RELATED"/>
    <property type="match status" value="1"/>
</dbReference>
<name>A0A4U8QBC3_9FIRM</name>
<dbReference type="InterPro" id="IPR016181">
    <property type="entry name" value="Acyl_CoA_acyltransferase"/>
</dbReference>
<dbReference type="InterPro" id="IPR000182">
    <property type="entry name" value="GNAT_dom"/>
</dbReference>
<accession>A0A4U8QBC3</accession>
<evidence type="ECO:0000259" key="1">
    <source>
        <dbReference type="PROSITE" id="PS51186"/>
    </source>
</evidence>
<proteinExistence type="predicted"/>
<dbReference type="EMBL" id="QGQD01000018">
    <property type="protein sequence ID" value="TLD02307.1"/>
    <property type="molecule type" value="Genomic_DNA"/>
</dbReference>
<dbReference type="Pfam" id="PF13508">
    <property type="entry name" value="Acetyltransf_7"/>
    <property type="match status" value="1"/>
</dbReference>
<dbReference type="Proteomes" id="UP000306509">
    <property type="component" value="Unassembled WGS sequence"/>
</dbReference>
<feature type="domain" description="N-acetyltransferase" evidence="1">
    <location>
        <begin position="80"/>
        <end position="218"/>
    </location>
</feature>
<dbReference type="PANTHER" id="PTHR43233:SF1">
    <property type="entry name" value="FAMILY N-ACETYLTRANSFERASE, PUTATIVE (AFU_ORTHOLOGUE AFUA_6G03350)-RELATED"/>
    <property type="match status" value="1"/>
</dbReference>
<dbReference type="Gene3D" id="3.40.630.30">
    <property type="match status" value="1"/>
</dbReference>
<dbReference type="AlphaFoldDB" id="A0A4U8QBC3"/>
<dbReference type="RefSeq" id="WP_243132989.1">
    <property type="nucleotide sequence ID" value="NZ_QGQD01000018.1"/>
</dbReference>
<protein>
    <submittedName>
        <fullName evidence="2">Ribosomal-protein-alanine acetyltransferase</fullName>
    </submittedName>
</protein>
<keyword evidence="2" id="KW-0808">Transferase</keyword>
<dbReference type="SUPFAM" id="SSF55729">
    <property type="entry name" value="Acyl-CoA N-acyltransferases (Nat)"/>
    <property type="match status" value="1"/>
</dbReference>
<comment type="caution">
    <text evidence="2">The sequence shown here is derived from an EMBL/GenBank/DDBJ whole genome shotgun (WGS) entry which is preliminary data.</text>
</comment>
<keyword evidence="3" id="KW-1185">Reference proteome</keyword>
<sequence length="218" mass="24737">MNHKAKKEDKIKIIHCSEFDDFNYGDILIVNDTWYGGVWAKDSAGVSVAVNEDAYEIFETAKCNKKDVIENQIEVVMDEFTIRHGNEWMQADRIKNLLSQTYWANTRDLATINKSIENSLCYGAFRNDTGEQIAFARVITDYATTYYLCDVVVDQRYRGAGIGKALLTAIEGNVEISSLRGILATQDAHEFYKKYGFQDEGTTFMGKPRKENNDAGVH</sequence>
<organism evidence="2 3">
    <name type="scientific">Robinsoniella peoriensis</name>
    <dbReference type="NCBI Taxonomy" id="180332"/>
    <lineage>
        <taxon>Bacteria</taxon>
        <taxon>Bacillati</taxon>
        <taxon>Bacillota</taxon>
        <taxon>Clostridia</taxon>
        <taxon>Lachnospirales</taxon>
        <taxon>Lachnospiraceae</taxon>
        <taxon>Robinsoniella</taxon>
    </lineage>
</organism>
<dbReference type="PROSITE" id="PS51186">
    <property type="entry name" value="GNAT"/>
    <property type="match status" value="1"/>
</dbReference>
<dbReference type="GO" id="GO:0016747">
    <property type="term" value="F:acyltransferase activity, transferring groups other than amino-acyl groups"/>
    <property type="evidence" value="ECO:0007669"/>
    <property type="project" value="InterPro"/>
</dbReference>
<gene>
    <name evidence="2" type="ORF">DSM106044_00822</name>
</gene>
<reference evidence="2 3" key="1">
    <citation type="journal article" date="2019" name="Anaerobe">
        <title>Detection of Robinsoniella peoriensis in multiple bone samples of a trauma patient.</title>
        <authorList>
            <person name="Schrottner P."/>
            <person name="Hartwich K."/>
            <person name="Bunk B."/>
            <person name="Schober I."/>
            <person name="Helbig S."/>
            <person name="Rudolph W.W."/>
            <person name="Gunzer F."/>
        </authorList>
    </citation>
    <scope>NUCLEOTIDE SEQUENCE [LARGE SCALE GENOMIC DNA]</scope>
    <source>
        <strain evidence="2 3">DSM 106044</strain>
    </source>
</reference>
<evidence type="ECO:0000313" key="2">
    <source>
        <dbReference type="EMBL" id="TLD02307.1"/>
    </source>
</evidence>